<gene>
    <name evidence="2" type="ORF">QO011_004201</name>
</gene>
<name>A0ABU0JCR2_9HYPH</name>
<comment type="caution">
    <text evidence="2">The sequence shown here is derived from an EMBL/GenBank/DDBJ whole genome shotgun (WGS) entry which is preliminary data.</text>
</comment>
<dbReference type="Proteomes" id="UP001242480">
    <property type="component" value="Unassembled WGS sequence"/>
</dbReference>
<accession>A0ABU0JCR2</accession>
<dbReference type="RefSeq" id="WP_307275874.1">
    <property type="nucleotide sequence ID" value="NZ_JAUSVX010000008.1"/>
</dbReference>
<dbReference type="InterPro" id="IPR036465">
    <property type="entry name" value="vWFA_dom_sf"/>
</dbReference>
<dbReference type="EMBL" id="JAUSVX010000008">
    <property type="protein sequence ID" value="MDQ0471178.1"/>
    <property type="molecule type" value="Genomic_DNA"/>
</dbReference>
<reference evidence="2 3" key="1">
    <citation type="submission" date="2023-07" db="EMBL/GenBank/DDBJ databases">
        <title>Genomic Encyclopedia of Type Strains, Phase IV (KMG-IV): sequencing the most valuable type-strain genomes for metagenomic binning, comparative biology and taxonomic classification.</title>
        <authorList>
            <person name="Goeker M."/>
        </authorList>
    </citation>
    <scope>NUCLEOTIDE SEQUENCE [LARGE SCALE GENOMIC DNA]</scope>
    <source>
        <strain evidence="2 3">DSM 19619</strain>
    </source>
</reference>
<keyword evidence="3" id="KW-1185">Reference proteome</keyword>
<evidence type="ECO:0000259" key="1">
    <source>
        <dbReference type="Pfam" id="PF13400"/>
    </source>
</evidence>
<dbReference type="Gene3D" id="3.40.50.410">
    <property type="entry name" value="von Willebrand factor, type A domain"/>
    <property type="match status" value="2"/>
</dbReference>
<protein>
    <submittedName>
        <fullName evidence="2">Flp pilus assembly protein TadG</fullName>
    </submittedName>
</protein>
<sequence length="496" mass="52098">MTAACLAARSRRLLRRFRKAESGNVIFLFAFGLIPLLALLGGALDYSRAAAVRTEMQVAADNAVLMLARDKPGTLTPAQITAKGQKYFGAAFTSSDVSGLAVSTSYSTTAGLQVAMTASASVNTKIMSVVGLRQIQIRVVSTSTWGNNRLRVALVLDNTGSMTSSGKMTALQGATTNLLGQLQAAVSQPGDVYVSIIPFSMPVNVDKANVGASWVRWDLWDATNGETNGSCSTSSFTTRSTCTAKNTWGKACSKAQYGSQSQCTASGGTWSNYCSNRTYTTQSTCLAGASPAWTVSHATWNGCVTDRDQDNDTTDVVPSAGVASTLFPADPQITYCPASLMALSNDWTALNAKVGAMVAVGGTNQTIGLQWGYQSLLAGSPLAVPAKDPNYTYSNIIILLSDGLNTYDRWYGNGTSGQSASVIAKIDARMAKACANAKADAITIYTIQVNTDGDPTSTVLQNCASPDKFSILTSASEIAATFEKIGSDLTALRLSQ</sequence>
<evidence type="ECO:0000313" key="2">
    <source>
        <dbReference type="EMBL" id="MDQ0471178.1"/>
    </source>
</evidence>
<dbReference type="InterPro" id="IPR028087">
    <property type="entry name" value="Tad_N"/>
</dbReference>
<proteinExistence type="predicted"/>
<organism evidence="2 3">
    <name type="scientific">Labrys wisconsinensis</name>
    <dbReference type="NCBI Taxonomy" id="425677"/>
    <lineage>
        <taxon>Bacteria</taxon>
        <taxon>Pseudomonadati</taxon>
        <taxon>Pseudomonadota</taxon>
        <taxon>Alphaproteobacteria</taxon>
        <taxon>Hyphomicrobiales</taxon>
        <taxon>Xanthobacteraceae</taxon>
        <taxon>Labrys</taxon>
    </lineage>
</organism>
<dbReference type="Pfam" id="PF13400">
    <property type="entry name" value="Tad"/>
    <property type="match status" value="1"/>
</dbReference>
<dbReference type="SUPFAM" id="SSF53300">
    <property type="entry name" value="vWA-like"/>
    <property type="match status" value="1"/>
</dbReference>
<evidence type="ECO:0000313" key="3">
    <source>
        <dbReference type="Proteomes" id="UP001242480"/>
    </source>
</evidence>
<feature type="domain" description="Putative Flp pilus-assembly TadG-like N-terminal" evidence="1">
    <location>
        <begin position="23"/>
        <end position="66"/>
    </location>
</feature>